<organism evidence="1">
    <name type="scientific">Triatoma dimidiata</name>
    <name type="common">Kissing bug</name>
    <name type="synonym">Meccus dimidiatus</name>
    <dbReference type="NCBI Taxonomy" id="72491"/>
    <lineage>
        <taxon>Eukaryota</taxon>
        <taxon>Metazoa</taxon>
        <taxon>Ecdysozoa</taxon>
        <taxon>Arthropoda</taxon>
        <taxon>Hexapoda</taxon>
        <taxon>Insecta</taxon>
        <taxon>Pterygota</taxon>
        <taxon>Neoptera</taxon>
        <taxon>Paraneoptera</taxon>
        <taxon>Hemiptera</taxon>
        <taxon>Heteroptera</taxon>
        <taxon>Panheteroptera</taxon>
        <taxon>Cimicomorpha</taxon>
        <taxon>Reduviidae</taxon>
        <taxon>Triatominae</taxon>
        <taxon>Triatoma</taxon>
    </lineage>
</organism>
<keyword evidence="1" id="KW-0808">Transferase</keyword>
<evidence type="ECO:0000313" key="1">
    <source>
        <dbReference type="EMBL" id="JAP06079.1"/>
    </source>
</evidence>
<keyword evidence="1" id="KW-0548">Nucleotidyltransferase</keyword>
<protein>
    <submittedName>
        <fullName evidence="1">Putative reverse transcriptase-like protein</fullName>
    </submittedName>
</protein>
<name>A0A0V0GFL5_TRIDM</name>
<feature type="non-terminal residue" evidence="1">
    <location>
        <position position="121"/>
    </location>
</feature>
<dbReference type="AlphaFoldDB" id="A0A0V0GFL5"/>
<reference evidence="1" key="1">
    <citation type="journal article" date="2018" name="J. Proteomics">
        <title>Exploring the molecular complexity of Triatoma dimidiata sialome.</title>
        <authorList>
            <person name="Santiago P.B."/>
            <person name="de Araujo C.N."/>
            <person name="Charneau S."/>
            <person name="Bastos I.M.D."/>
            <person name="Assumpcao T.C.F."/>
            <person name="Queiroz R.M.L."/>
            <person name="Praca Y.R."/>
            <person name="Cordeiro T.M."/>
            <person name="Garcia C.H.S."/>
            <person name="da Silva I.G."/>
            <person name="Raiol T."/>
            <person name="Motta F.N."/>
            <person name="de Araujo Oliveira J.V."/>
            <person name="de Sousa M.V."/>
            <person name="Ribeiro J.M.C."/>
            <person name="de Santana J.M."/>
        </authorList>
    </citation>
    <scope>NUCLEOTIDE SEQUENCE</scope>
    <source>
        <strain evidence="1">Santander</strain>
        <tissue evidence="1">Salivary glands</tissue>
    </source>
</reference>
<keyword evidence="1" id="KW-0695">RNA-directed DNA polymerase</keyword>
<sequence>MRTSRGRRGRTGALWCRAGCAYAETQAHIIQTCPRIRGGRILRHHALVRFLRGSFRRRRYKVHTEVWLGRGPGSLRPDLIIVKEGNAWVLDVQVVSPSRPLDVIAKEKADYYRIPSVVERV</sequence>
<proteinExistence type="predicted"/>
<dbReference type="GO" id="GO:0003964">
    <property type="term" value="F:RNA-directed DNA polymerase activity"/>
    <property type="evidence" value="ECO:0007669"/>
    <property type="project" value="UniProtKB-KW"/>
</dbReference>
<accession>A0A0V0GFL5</accession>
<dbReference type="EMBL" id="GECL01000045">
    <property type="protein sequence ID" value="JAP06079.1"/>
    <property type="molecule type" value="Transcribed_RNA"/>
</dbReference>